<gene>
    <name evidence="1" type="ORF">Pflav_014800</name>
</gene>
<keyword evidence="2" id="KW-1185">Reference proteome</keyword>
<evidence type="ECO:0008006" key="3">
    <source>
        <dbReference type="Google" id="ProtNLM"/>
    </source>
</evidence>
<dbReference type="Proteomes" id="UP000502508">
    <property type="component" value="Chromosome"/>
</dbReference>
<reference evidence="1 2" key="1">
    <citation type="submission" date="2020-03" db="EMBL/GenBank/DDBJ databases">
        <title>Whole genome shotgun sequence of Phytohabitans flavus NBRC 107702.</title>
        <authorList>
            <person name="Komaki H."/>
            <person name="Tamura T."/>
        </authorList>
    </citation>
    <scope>NUCLEOTIDE SEQUENCE [LARGE SCALE GENOMIC DNA]</scope>
    <source>
        <strain evidence="1 2">NBRC 107702</strain>
    </source>
</reference>
<dbReference type="EMBL" id="AP022870">
    <property type="protein sequence ID" value="BCB75070.1"/>
    <property type="molecule type" value="Genomic_DNA"/>
</dbReference>
<accession>A0A6F8XMM9</accession>
<evidence type="ECO:0000313" key="1">
    <source>
        <dbReference type="EMBL" id="BCB75070.1"/>
    </source>
</evidence>
<organism evidence="1 2">
    <name type="scientific">Phytohabitans flavus</name>
    <dbReference type="NCBI Taxonomy" id="1076124"/>
    <lineage>
        <taxon>Bacteria</taxon>
        <taxon>Bacillati</taxon>
        <taxon>Actinomycetota</taxon>
        <taxon>Actinomycetes</taxon>
        <taxon>Micromonosporales</taxon>
        <taxon>Micromonosporaceae</taxon>
    </lineage>
</organism>
<proteinExistence type="predicted"/>
<name>A0A6F8XMM9_9ACTN</name>
<dbReference type="AlphaFoldDB" id="A0A6F8XMM9"/>
<protein>
    <recommendedName>
        <fullName evidence="3">Arsenate reductase</fullName>
    </recommendedName>
</protein>
<sequence length="112" mass="12112">MSFEMPDACTLPTAERPLRLAEFDELFATAVRRVEPVTAEHVRMWLTGPAGLAETVRDLTARETQCCSFFSFTITPGAAGNGEALWLDVVVPAQYTDVLGSLAQRAATPALP</sequence>
<evidence type="ECO:0000313" key="2">
    <source>
        <dbReference type="Proteomes" id="UP000502508"/>
    </source>
</evidence>
<reference evidence="1 2" key="2">
    <citation type="submission" date="2020-03" db="EMBL/GenBank/DDBJ databases">
        <authorList>
            <person name="Ichikawa N."/>
            <person name="Kimura A."/>
            <person name="Kitahashi Y."/>
            <person name="Uohara A."/>
        </authorList>
    </citation>
    <scope>NUCLEOTIDE SEQUENCE [LARGE SCALE GENOMIC DNA]</scope>
    <source>
        <strain evidence="1 2">NBRC 107702</strain>
    </source>
</reference>
<dbReference type="KEGG" id="pfla:Pflav_014800"/>
<dbReference type="RefSeq" id="WP_173034650.1">
    <property type="nucleotide sequence ID" value="NZ_AP022870.1"/>
</dbReference>